<evidence type="ECO:0000313" key="19">
    <source>
        <dbReference type="Proteomes" id="UP000441208"/>
    </source>
</evidence>
<comment type="caution">
    <text evidence="7">The sequence shown here is derived from an EMBL/GenBank/DDBJ whole genome shotgun (WGS) entry which is preliminary data.</text>
</comment>
<organism evidence="7 20">
    <name type="scientific">Phytophthora fragariae</name>
    <dbReference type="NCBI Taxonomy" id="53985"/>
    <lineage>
        <taxon>Eukaryota</taxon>
        <taxon>Sar</taxon>
        <taxon>Stramenopiles</taxon>
        <taxon>Oomycota</taxon>
        <taxon>Peronosporomycetes</taxon>
        <taxon>Peronosporales</taxon>
        <taxon>Peronosporaceae</taxon>
        <taxon>Phytophthora</taxon>
    </lineage>
</organism>
<name>A0A6A3K0G5_9STRA</name>
<feature type="signal peptide" evidence="4">
    <location>
        <begin position="1"/>
        <end position="27"/>
    </location>
</feature>
<feature type="transmembrane region" description="Helical" evidence="3">
    <location>
        <begin position="295"/>
        <end position="319"/>
    </location>
</feature>
<dbReference type="InterPro" id="IPR001611">
    <property type="entry name" value="Leu-rich_rpt"/>
</dbReference>
<dbReference type="Proteomes" id="UP000460718">
    <property type="component" value="Unassembled WGS sequence"/>
</dbReference>
<dbReference type="Proteomes" id="UP000437068">
    <property type="component" value="Unassembled WGS sequence"/>
</dbReference>
<evidence type="ECO:0000313" key="20">
    <source>
        <dbReference type="Proteomes" id="UP000460718"/>
    </source>
</evidence>
<evidence type="ECO:0000313" key="17">
    <source>
        <dbReference type="Proteomes" id="UP000440367"/>
    </source>
</evidence>
<dbReference type="AlphaFoldDB" id="A0A6A3K0G5"/>
<evidence type="ECO:0000313" key="13">
    <source>
        <dbReference type="EMBL" id="KAE9333453.1"/>
    </source>
</evidence>
<dbReference type="SUPFAM" id="SSF52058">
    <property type="entry name" value="L domain-like"/>
    <property type="match status" value="1"/>
</dbReference>
<dbReference type="EMBL" id="QXFZ01000928">
    <property type="protein sequence ID" value="KAE9101064.1"/>
    <property type="molecule type" value="Genomic_DNA"/>
</dbReference>
<dbReference type="Proteomes" id="UP000440367">
    <property type="component" value="Unassembled WGS sequence"/>
</dbReference>
<evidence type="ECO:0000313" key="15">
    <source>
        <dbReference type="Proteomes" id="UP000433483"/>
    </source>
</evidence>
<keyword evidence="2" id="KW-0677">Repeat</keyword>
<feature type="chain" id="PRO_5033521682" description="Protein kinase domain-containing protein" evidence="4">
    <location>
        <begin position="28"/>
        <end position="656"/>
    </location>
</feature>
<keyword evidence="15" id="KW-1185">Reference proteome</keyword>
<evidence type="ECO:0000313" key="18">
    <source>
        <dbReference type="Proteomes" id="UP000440732"/>
    </source>
</evidence>
<dbReference type="Proteomes" id="UP000441208">
    <property type="component" value="Unassembled WGS sequence"/>
</dbReference>
<dbReference type="EMBL" id="QXGF01000975">
    <property type="protein sequence ID" value="KAE8933793.1"/>
    <property type="molecule type" value="Genomic_DNA"/>
</dbReference>
<dbReference type="GO" id="GO:0005524">
    <property type="term" value="F:ATP binding"/>
    <property type="evidence" value="ECO:0007669"/>
    <property type="project" value="InterPro"/>
</dbReference>
<dbReference type="GO" id="GO:0004674">
    <property type="term" value="F:protein serine/threonine kinase activity"/>
    <property type="evidence" value="ECO:0007669"/>
    <property type="project" value="TreeGrafter"/>
</dbReference>
<dbReference type="Pfam" id="PF07714">
    <property type="entry name" value="PK_Tyr_Ser-Thr"/>
    <property type="match status" value="1"/>
</dbReference>
<dbReference type="InterPro" id="IPR000719">
    <property type="entry name" value="Prot_kinase_dom"/>
</dbReference>
<keyword evidence="3" id="KW-1133">Transmembrane helix</keyword>
<dbReference type="Proteomes" id="UP000429523">
    <property type="component" value="Unassembled WGS sequence"/>
</dbReference>
<evidence type="ECO:0000313" key="9">
    <source>
        <dbReference type="EMBL" id="KAE9138132.1"/>
    </source>
</evidence>
<evidence type="ECO:0000313" key="14">
    <source>
        <dbReference type="Proteomes" id="UP000429523"/>
    </source>
</evidence>
<dbReference type="Proteomes" id="UP000486351">
    <property type="component" value="Unassembled WGS sequence"/>
</dbReference>
<dbReference type="OrthoDB" id="4062651at2759"/>
<dbReference type="PANTHER" id="PTHR44329:SF214">
    <property type="entry name" value="PROTEIN KINASE DOMAIN-CONTAINING PROTEIN"/>
    <property type="match status" value="1"/>
</dbReference>
<dbReference type="SUPFAM" id="SSF56112">
    <property type="entry name" value="Protein kinase-like (PK-like)"/>
    <property type="match status" value="1"/>
</dbReference>
<accession>A0A6A3K0G5</accession>
<dbReference type="InterPro" id="IPR051681">
    <property type="entry name" value="Ser/Thr_Kinases-Pseudokinases"/>
</dbReference>
<evidence type="ECO:0000256" key="4">
    <source>
        <dbReference type="SAM" id="SignalP"/>
    </source>
</evidence>
<evidence type="ECO:0000313" key="6">
    <source>
        <dbReference type="EMBL" id="KAE8933793.1"/>
    </source>
</evidence>
<evidence type="ECO:0000313" key="16">
    <source>
        <dbReference type="Proteomes" id="UP000437068"/>
    </source>
</evidence>
<reference evidence="20 21" key="1">
    <citation type="submission" date="2018-09" db="EMBL/GenBank/DDBJ databases">
        <title>Genomic investigation of the strawberry pathogen Phytophthora fragariae indicates pathogenicity is determined by transcriptional variation in three key races.</title>
        <authorList>
            <person name="Adams T.M."/>
            <person name="Armitage A.D."/>
            <person name="Sobczyk M.K."/>
            <person name="Bates H.J."/>
            <person name="Dunwell J.M."/>
            <person name="Nellist C.F."/>
            <person name="Harrison R.J."/>
        </authorList>
    </citation>
    <scope>NUCLEOTIDE SEQUENCE [LARGE SCALE GENOMIC DNA]</scope>
    <source>
        <strain evidence="12 16">A4</strain>
        <strain evidence="11 17">BC-1</strain>
        <strain evidence="10 15">NOV-27</strain>
        <strain evidence="9 18">NOV-5</strain>
        <strain evidence="8 19">NOV-71</strain>
        <strain evidence="13 21">NOV-77</strain>
        <strain evidence="6 14">NOV-9</strain>
        <strain evidence="7 20">SCRP245</strain>
    </source>
</reference>
<keyword evidence="3" id="KW-0812">Transmembrane</keyword>
<dbReference type="EMBL" id="QXFY01000894">
    <property type="protein sequence ID" value="KAE9333453.1"/>
    <property type="molecule type" value="Genomic_DNA"/>
</dbReference>
<dbReference type="Proteomes" id="UP000433483">
    <property type="component" value="Unassembled WGS sequence"/>
</dbReference>
<feature type="domain" description="Protein kinase" evidence="5">
    <location>
        <begin position="377"/>
        <end position="639"/>
    </location>
</feature>
<evidence type="ECO:0000313" key="21">
    <source>
        <dbReference type="Proteomes" id="UP000486351"/>
    </source>
</evidence>
<evidence type="ECO:0000313" key="7">
    <source>
        <dbReference type="EMBL" id="KAE9001026.1"/>
    </source>
</evidence>
<dbReference type="Proteomes" id="UP000440732">
    <property type="component" value="Unassembled WGS sequence"/>
</dbReference>
<evidence type="ECO:0000256" key="2">
    <source>
        <dbReference type="ARBA" id="ARBA00022737"/>
    </source>
</evidence>
<evidence type="ECO:0000259" key="5">
    <source>
        <dbReference type="PROSITE" id="PS50011"/>
    </source>
</evidence>
<evidence type="ECO:0000313" key="11">
    <source>
        <dbReference type="EMBL" id="KAE9218712.1"/>
    </source>
</evidence>
<keyword evidence="4" id="KW-0732">Signal</keyword>
<dbReference type="Gene3D" id="3.80.10.10">
    <property type="entry name" value="Ribonuclease Inhibitor"/>
    <property type="match status" value="1"/>
</dbReference>
<proteinExistence type="predicted"/>
<dbReference type="EMBL" id="QXFW01000879">
    <property type="protein sequence ID" value="KAE9001026.1"/>
    <property type="molecule type" value="Genomic_DNA"/>
</dbReference>
<keyword evidence="1" id="KW-0433">Leucine-rich repeat</keyword>
<dbReference type="PANTHER" id="PTHR44329">
    <property type="entry name" value="SERINE/THREONINE-PROTEIN KINASE TNNI3K-RELATED"/>
    <property type="match status" value="1"/>
</dbReference>
<keyword evidence="3" id="KW-0472">Membrane</keyword>
<dbReference type="EMBL" id="QXGB01000898">
    <property type="protein sequence ID" value="KAE9201640.1"/>
    <property type="molecule type" value="Genomic_DNA"/>
</dbReference>
<dbReference type="PROSITE" id="PS51450">
    <property type="entry name" value="LRR"/>
    <property type="match status" value="1"/>
</dbReference>
<dbReference type="SMART" id="SM00220">
    <property type="entry name" value="S_TKc"/>
    <property type="match status" value="1"/>
</dbReference>
<sequence length="656" mass="72763">MQDGRNVRRVMATVVLAAALLAAQTLAGVIHVKVHSTQLREDAETTRKQAQALAETTETQTSIDWTGQGLTSWSEVEGNLTSLVEMLNVSSNALTAVVFTETFEELQTLECSNASLTQLNVNVTYLETVNASHNLFSSFEEIVLATTVESLDLSWNQLSDWKNFKVPRDLKILNVSHNAIGDFSGSNLSSSTGLISIDLSSNNLTSVVGVIFPSNLTTLDLSNNTIETFEVCETDLALLSSLTSFKMDDLEQSDCPTSGATTEMIGNVQICVVSDAVFQTAYFRTKSAWQANKSIVYLSVIVSALISLWFVALLVAHTIQRRRHVVKKSDDLQRDTIEISSSLTASRHWSLSKEGELPNDVRLDADFASLRIDPSDVMQVRTLAHGNFAMTSLVYLGDKQAVMKKVSVHTQSQDRDQMIAFMDEIRVCAKLEHPKVVGFLGIMWASLSDLSAIVEYVPRGSLANFLKENKPARKNSRSAFTWMESSNETPSKLSFALQISEALVYLQSFAPPVIHGHLRADSMLLGSSWEIKLDRLGYMLNTSSLPIEDRAWVAPEVLASGEFDEKSDVYSFGVVMSELDRCKLPYSRKASRRQSVDEATAFKPGFRDDCPPEIVEIAQSCLQDEPAERPTAMELHYSLRQLHRQSQDQRRTSTES</sequence>
<dbReference type="Gene3D" id="1.10.510.10">
    <property type="entry name" value="Transferase(Phosphotransferase) domain 1"/>
    <property type="match status" value="1"/>
</dbReference>
<evidence type="ECO:0000256" key="1">
    <source>
        <dbReference type="ARBA" id="ARBA00022614"/>
    </source>
</evidence>
<protein>
    <recommendedName>
        <fullName evidence="5">Protein kinase domain-containing protein</fullName>
    </recommendedName>
</protein>
<evidence type="ECO:0000313" key="8">
    <source>
        <dbReference type="EMBL" id="KAE9101064.1"/>
    </source>
</evidence>
<dbReference type="EMBL" id="QXGE01000889">
    <property type="protein sequence ID" value="KAE9301645.1"/>
    <property type="molecule type" value="Genomic_DNA"/>
</dbReference>
<dbReference type="InterPro" id="IPR032675">
    <property type="entry name" value="LRR_dom_sf"/>
</dbReference>
<evidence type="ECO:0000256" key="3">
    <source>
        <dbReference type="SAM" id="Phobius"/>
    </source>
</evidence>
<gene>
    <name evidence="12" type="ORF">PF001_g14358</name>
    <name evidence="11" type="ORF">PF002_g16424</name>
    <name evidence="10" type="ORF">PF005_g14880</name>
    <name evidence="9" type="ORF">PF006_g14032</name>
    <name evidence="8" type="ORF">PF007_g15286</name>
    <name evidence="13" type="ORF">PF008_g14443</name>
    <name evidence="6" type="ORF">PF009_g16214</name>
    <name evidence="7" type="ORF">PF011_g13929</name>
</gene>
<dbReference type="EMBL" id="QXGA01000861">
    <property type="protein sequence ID" value="KAE9138132.1"/>
    <property type="molecule type" value="Genomic_DNA"/>
</dbReference>
<dbReference type="InterPro" id="IPR001245">
    <property type="entry name" value="Ser-Thr/Tyr_kinase_cat_dom"/>
</dbReference>
<dbReference type="Pfam" id="PF13516">
    <property type="entry name" value="LRR_6"/>
    <property type="match status" value="3"/>
</dbReference>
<dbReference type="EMBL" id="QXGD01000969">
    <property type="protein sequence ID" value="KAE9218712.1"/>
    <property type="molecule type" value="Genomic_DNA"/>
</dbReference>
<evidence type="ECO:0000313" key="12">
    <source>
        <dbReference type="EMBL" id="KAE9301645.1"/>
    </source>
</evidence>
<dbReference type="PROSITE" id="PS50011">
    <property type="entry name" value="PROTEIN_KINASE_DOM"/>
    <property type="match status" value="1"/>
</dbReference>
<dbReference type="InterPro" id="IPR011009">
    <property type="entry name" value="Kinase-like_dom_sf"/>
</dbReference>
<evidence type="ECO:0000313" key="10">
    <source>
        <dbReference type="EMBL" id="KAE9201640.1"/>
    </source>
</evidence>